<organism evidence="3 4">
    <name type="scientific">Blautia hydrogenotrophica (strain DSM 10507 / JCM 14656 / S5a33)</name>
    <name type="common">Ruminococcus hydrogenotrophicus</name>
    <dbReference type="NCBI Taxonomy" id="476272"/>
    <lineage>
        <taxon>Bacteria</taxon>
        <taxon>Bacillati</taxon>
        <taxon>Bacillota</taxon>
        <taxon>Clostridia</taxon>
        <taxon>Lachnospirales</taxon>
        <taxon>Lachnospiraceae</taxon>
        <taxon>Blautia</taxon>
    </lineage>
</organism>
<dbReference type="GO" id="GO:0016757">
    <property type="term" value="F:glycosyltransferase activity"/>
    <property type="evidence" value="ECO:0007669"/>
    <property type="project" value="InterPro"/>
</dbReference>
<dbReference type="HOGENOM" id="CLU_068033_0_0_9"/>
<dbReference type="GO" id="GO:0009103">
    <property type="term" value="P:lipopolysaccharide biosynthetic process"/>
    <property type="evidence" value="ECO:0007669"/>
    <property type="project" value="TreeGrafter"/>
</dbReference>
<dbReference type="Proteomes" id="UP000003100">
    <property type="component" value="Unassembled WGS sequence"/>
</dbReference>
<dbReference type="EMBL" id="ACBZ01000002">
    <property type="protein sequence ID" value="EEG51038.1"/>
    <property type="molecule type" value="Genomic_DNA"/>
</dbReference>
<dbReference type="PANTHER" id="PTHR46401">
    <property type="entry name" value="GLYCOSYLTRANSFERASE WBBK-RELATED"/>
    <property type="match status" value="1"/>
</dbReference>
<dbReference type="GeneID" id="86821263"/>
<dbReference type="eggNOG" id="COG0438">
    <property type="taxonomic scope" value="Bacteria"/>
</dbReference>
<dbReference type="InterPro" id="IPR001296">
    <property type="entry name" value="Glyco_trans_1"/>
</dbReference>
<accession>C0CGY2</accession>
<dbReference type="Pfam" id="PF00534">
    <property type="entry name" value="Glycos_transf_1"/>
    <property type="match status" value="1"/>
</dbReference>
<evidence type="ECO:0000313" key="3">
    <source>
        <dbReference type="EMBL" id="EEG51038.1"/>
    </source>
</evidence>
<feature type="domain" description="Glycosyl transferase family 1" evidence="2">
    <location>
        <begin position="165"/>
        <end position="328"/>
    </location>
</feature>
<dbReference type="CDD" id="cd03801">
    <property type="entry name" value="GT4_PimA-like"/>
    <property type="match status" value="1"/>
</dbReference>
<evidence type="ECO:0000256" key="1">
    <source>
        <dbReference type="ARBA" id="ARBA00022679"/>
    </source>
</evidence>
<protein>
    <recommendedName>
        <fullName evidence="2">Glycosyl transferase family 1 domain-containing protein</fullName>
    </recommendedName>
</protein>
<evidence type="ECO:0000259" key="2">
    <source>
        <dbReference type="Pfam" id="PF00534"/>
    </source>
</evidence>
<proteinExistence type="predicted"/>
<comment type="caution">
    <text evidence="3">The sequence shown here is derived from an EMBL/GenBank/DDBJ whole genome shotgun (WGS) entry which is preliminary data.</text>
</comment>
<dbReference type="RefSeq" id="WP_005944732.1">
    <property type="nucleotide sequence ID" value="NZ_CP136423.1"/>
</dbReference>
<dbReference type="AlphaFoldDB" id="C0CGY2"/>
<dbReference type="PATRIC" id="fig|476272.21.peg.3101"/>
<reference evidence="3 4" key="1">
    <citation type="submission" date="2009-01" db="EMBL/GenBank/DDBJ databases">
        <authorList>
            <person name="Fulton L."/>
            <person name="Clifton S."/>
            <person name="Fulton B."/>
            <person name="Xu J."/>
            <person name="Minx P."/>
            <person name="Pepin K.H."/>
            <person name="Johnson M."/>
            <person name="Bhonagiri V."/>
            <person name="Nash W.E."/>
            <person name="Mardis E.R."/>
            <person name="Wilson R.K."/>
        </authorList>
    </citation>
    <scope>NUCLEOTIDE SEQUENCE [LARGE SCALE GENOMIC DNA]</scope>
    <source>
        <strain evidence="4">DSM 10507 / JCM 14656 / S5a33</strain>
    </source>
</reference>
<name>C0CGY2_BLAHS</name>
<dbReference type="SUPFAM" id="SSF53756">
    <property type="entry name" value="UDP-Glycosyltransferase/glycogen phosphorylase"/>
    <property type="match status" value="1"/>
</dbReference>
<sequence>MTYGIIGRTAEGTDLCDGQTIKTRTLVEEITHMDPNSKVLIADTYNYKKRAFNIFFKIIEVLKKSDVVFILLSRNGMKVIFPVVNRLNTLFKKPILHDCIGGSIDSLIKQHPQLIEQLNKFSVNWVESVQLKKRLEDLGVKKVEYLPNFKRLKCIGEDSLVLSYPKQFRFCTFSRVNEAKGIGRACEAVININTKCGFIKARLEIYGPIEDNYDVVIKRYIAISNGAINYNGVISADKSVEILTGAYALLFPTTFYGEGFPGTIIDAFSAGVPIIATDWHLNGEIIQEGYTGLLYDPEKPEKLEELMEYLMSAPELVFTMRKQCLKEAKRYDPERVMETIQKKVGFVLSK</sequence>
<gene>
    <name evidence="3" type="ORF">RUMHYD_00095</name>
</gene>
<keyword evidence="4" id="KW-1185">Reference proteome</keyword>
<evidence type="ECO:0000313" key="4">
    <source>
        <dbReference type="Proteomes" id="UP000003100"/>
    </source>
</evidence>
<dbReference type="PANTHER" id="PTHR46401:SF2">
    <property type="entry name" value="GLYCOSYLTRANSFERASE WBBK-RELATED"/>
    <property type="match status" value="1"/>
</dbReference>
<keyword evidence="1" id="KW-0808">Transferase</keyword>
<reference evidence="3 4" key="2">
    <citation type="submission" date="2009-02" db="EMBL/GenBank/DDBJ databases">
        <title>Draft genome sequence of Blautia hydrogenotrophica DSM 10507 (Ruminococcus hydrogenotrophicus DSM 10507).</title>
        <authorList>
            <person name="Sudarsanam P."/>
            <person name="Ley R."/>
            <person name="Guruge J."/>
            <person name="Turnbaugh P.J."/>
            <person name="Mahowald M."/>
            <person name="Liep D."/>
            <person name="Gordon J."/>
        </authorList>
    </citation>
    <scope>NUCLEOTIDE SEQUENCE [LARGE SCALE GENOMIC DNA]</scope>
    <source>
        <strain evidence="4">DSM 10507 / JCM 14656 / S5a33</strain>
    </source>
</reference>
<dbReference type="Gene3D" id="3.40.50.2000">
    <property type="entry name" value="Glycogen Phosphorylase B"/>
    <property type="match status" value="1"/>
</dbReference>